<evidence type="ECO:0000313" key="1">
    <source>
        <dbReference type="EMBL" id="KIV98642.1"/>
    </source>
</evidence>
<evidence type="ECO:0000313" key="2">
    <source>
        <dbReference type="Proteomes" id="UP000053259"/>
    </source>
</evidence>
<organism evidence="1 2">
    <name type="scientific">Verruconis gallopava</name>
    <dbReference type="NCBI Taxonomy" id="253628"/>
    <lineage>
        <taxon>Eukaryota</taxon>
        <taxon>Fungi</taxon>
        <taxon>Dikarya</taxon>
        <taxon>Ascomycota</taxon>
        <taxon>Pezizomycotina</taxon>
        <taxon>Dothideomycetes</taxon>
        <taxon>Pleosporomycetidae</taxon>
        <taxon>Venturiales</taxon>
        <taxon>Sympoventuriaceae</taxon>
        <taxon>Verruconis</taxon>
    </lineage>
</organism>
<gene>
    <name evidence="1" type="ORF">PV09_09586</name>
</gene>
<sequence length="158" mass="16883">MGGRRGGNQGCRQQSNAVMRLGKWLARKPKGKERARNTEPGGSHMMMATMRLRQVKGMPASVSSEGARFLFAAAVLGHDAKPTARTGLAACNSSAGSLRPGKALEQIRNELQEGASCLASAGRHWWMRGLSMWLASTLEGVGKSVNHPLLAVVDADCR</sequence>
<dbReference type="RefSeq" id="XP_016208512.1">
    <property type="nucleotide sequence ID" value="XM_016363672.1"/>
</dbReference>
<dbReference type="AlphaFoldDB" id="A0A0D1ZVZ3"/>
<protein>
    <submittedName>
        <fullName evidence="1">Uncharacterized protein</fullName>
    </submittedName>
</protein>
<dbReference type="VEuPathDB" id="FungiDB:PV09_09586"/>
<dbReference type="HOGENOM" id="CLU_1670729_0_0_1"/>
<proteinExistence type="predicted"/>
<dbReference type="InParanoid" id="A0A0D1ZVZ3"/>
<keyword evidence="2" id="KW-1185">Reference proteome</keyword>
<reference evidence="1 2" key="1">
    <citation type="submission" date="2015-01" db="EMBL/GenBank/DDBJ databases">
        <title>The Genome Sequence of Ochroconis gallopava CBS43764.</title>
        <authorList>
            <consortium name="The Broad Institute Genomics Platform"/>
            <person name="Cuomo C."/>
            <person name="de Hoog S."/>
            <person name="Gorbushina A."/>
            <person name="Stielow B."/>
            <person name="Teixiera M."/>
            <person name="Abouelleil A."/>
            <person name="Chapman S.B."/>
            <person name="Priest M."/>
            <person name="Young S.K."/>
            <person name="Wortman J."/>
            <person name="Nusbaum C."/>
            <person name="Birren B."/>
        </authorList>
    </citation>
    <scope>NUCLEOTIDE SEQUENCE [LARGE SCALE GENOMIC DNA]</scope>
    <source>
        <strain evidence="1 2">CBS 43764</strain>
    </source>
</reference>
<accession>A0A0D1ZVZ3</accession>
<name>A0A0D1ZVZ3_9PEZI</name>
<dbReference type="Proteomes" id="UP000053259">
    <property type="component" value="Unassembled WGS sequence"/>
</dbReference>
<dbReference type="EMBL" id="KN847613">
    <property type="protein sequence ID" value="KIV98642.1"/>
    <property type="molecule type" value="Genomic_DNA"/>
</dbReference>
<dbReference type="GeneID" id="27317559"/>